<gene>
    <name evidence="1" type="ORF">MLD38_017477</name>
</gene>
<dbReference type="Proteomes" id="UP001057402">
    <property type="component" value="Chromosome 5"/>
</dbReference>
<name>A0ACB9QQU4_9MYRT</name>
<evidence type="ECO:0000313" key="2">
    <source>
        <dbReference type="Proteomes" id="UP001057402"/>
    </source>
</evidence>
<accession>A0ACB9QQU4</accession>
<evidence type="ECO:0000313" key="1">
    <source>
        <dbReference type="EMBL" id="KAI4368980.1"/>
    </source>
</evidence>
<proteinExistence type="predicted"/>
<reference evidence="2" key="1">
    <citation type="journal article" date="2023" name="Front. Plant Sci.">
        <title>Chromosomal-level genome assembly of Melastoma candidum provides insights into trichome evolution.</title>
        <authorList>
            <person name="Zhong Y."/>
            <person name="Wu W."/>
            <person name="Sun C."/>
            <person name="Zou P."/>
            <person name="Liu Y."/>
            <person name="Dai S."/>
            <person name="Zhou R."/>
        </authorList>
    </citation>
    <scope>NUCLEOTIDE SEQUENCE [LARGE SCALE GENOMIC DNA]</scope>
</reference>
<dbReference type="EMBL" id="CM042884">
    <property type="protein sequence ID" value="KAI4368980.1"/>
    <property type="molecule type" value="Genomic_DNA"/>
</dbReference>
<comment type="caution">
    <text evidence="1">The sequence shown here is derived from an EMBL/GenBank/DDBJ whole genome shotgun (WGS) entry which is preliminary data.</text>
</comment>
<keyword evidence="2" id="KW-1185">Reference proteome</keyword>
<sequence>MKNILSDSPHDSSFSFSRRYFDFRKKFFADPIDSNRCYSDDTDDHLTLNCSSFSDCPDYPVPNSLTPFEAPKSSGKLPKAFASPYSKLLRILAHPRLASRHRSRSHGVGTLFGNRRGHVHFAFQEVPRKPPQLLVQLATPTSVLVREMASGQVRVALECDAGDKMRRKKLVEEDIWRSYCNGRRCGYALRRRCGDEEARVLGALEPVTMGAGVLPRDEGEVDDEGGDEAGEVMYMRARFERVVGSKDSEAYYMISPDGNGAGPELSIYLIRV</sequence>
<protein>
    <submittedName>
        <fullName evidence="1">Uncharacterized protein</fullName>
    </submittedName>
</protein>
<organism evidence="1 2">
    <name type="scientific">Melastoma candidum</name>
    <dbReference type="NCBI Taxonomy" id="119954"/>
    <lineage>
        <taxon>Eukaryota</taxon>
        <taxon>Viridiplantae</taxon>
        <taxon>Streptophyta</taxon>
        <taxon>Embryophyta</taxon>
        <taxon>Tracheophyta</taxon>
        <taxon>Spermatophyta</taxon>
        <taxon>Magnoliopsida</taxon>
        <taxon>eudicotyledons</taxon>
        <taxon>Gunneridae</taxon>
        <taxon>Pentapetalae</taxon>
        <taxon>rosids</taxon>
        <taxon>malvids</taxon>
        <taxon>Myrtales</taxon>
        <taxon>Melastomataceae</taxon>
        <taxon>Melastomatoideae</taxon>
        <taxon>Melastomateae</taxon>
        <taxon>Melastoma</taxon>
    </lineage>
</organism>